<dbReference type="Gene3D" id="3.80.10.10">
    <property type="entry name" value="Ribonuclease Inhibitor"/>
    <property type="match status" value="4"/>
</dbReference>
<reference evidence="7" key="1">
    <citation type="submission" date="2020-06" db="EMBL/GenBank/DDBJ databases">
        <title>Draft genome of Bugula neritina, a colonial animal packing powerful symbionts and potential medicines.</title>
        <authorList>
            <person name="Rayko M."/>
        </authorList>
    </citation>
    <scope>NUCLEOTIDE SEQUENCE [LARGE SCALE GENOMIC DNA]</scope>
    <source>
        <strain evidence="7">Kwan_BN1</strain>
    </source>
</reference>
<keyword evidence="8" id="KW-1185">Reference proteome</keyword>
<dbReference type="GO" id="GO:0038023">
    <property type="term" value="F:signaling receptor activity"/>
    <property type="evidence" value="ECO:0007669"/>
    <property type="project" value="TreeGrafter"/>
</dbReference>
<dbReference type="SUPFAM" id="SSF52200">
    <property type="entry name" value="Toll/Interleukin receptor TIR domain"/>
    <property type="match status" value="1"/>
</dbReference>
<dbReference type="EMBL" id="VXIV02002975">
    <property type="protein sequence ID" value="KAF6021715.1"/>
    <property type="molecule type" value="Genomic_DNA"/>
</dbReference>
<dbReference type="PANTHER" id="PTHR24365:SF541">
    <property type="entry name" value="PROTEIN TOLL-RELATED"/>
    <property type="match status" value="1"/>
</dbReference>
<feature type="transmembrane region" description="Helical" evidence="6">
    <location>
        <begin position="1271"/>
        <end position="1294"/>
    </location>
</feature>
<evidence type="ECO:0000256" key="6">
    <source>
        <dbReference type="SAM" id="Phobius"/>
    </source>
</evidence>
<keyword evidence="3" id="KW-0732">Signal</keyword>
<comment type="subcellular location">
    <subcellularLocation>
        <location evidence="1">Membrane</location>
        <topology evidence="1">Single-pass membrane protein</topology>
    </subcellularLocation>
</comment>
<dbReference type="GO" id="GO:0005886">
    <property type="term" value="C:plasma membrane"/>
    <property type="evidence" value="ECO:0007669"/>
    <property type="project" value="TreeGrafter"/>
</dbReference>
<evidence type="ECO:0000256" key="2">
    <source>
        <dbReference type="ARBA" id="ARBA00022692"/>
    </source>
</evidence>
<evidence type="ECO:0008006" key="9">
    <source>
        <dbReference type="Google" id="ProtNLM"/>
    </source>
</evidence>
<dbReference type="InterPro" id="IPR032675">
    <property type="entry name" value="LRR_dom_sf"/>
</dbReference>
<dbReference type="InterPro" id="IPR001611">
    <property type="entry name" value="Leu-rich_rpt"/>
</dbReference>
<dbReference type="InterPro" id="IPR035897">
    <property type="entry name" value="Toll_tir_struct_dom_sf"/>
</dbReference>
<keyword evidence="5 6" id="KW-0472">Membrane</keyword>
<evidence type="ECO:0000256" key="3">
    <source>
        <dbReference type="ARBA" id="ARBA00022729"/>
    </source>
</evidence>
<organism evidence="7 8">
    <name type="scientific">Bugula neritina</name>
    <name type="common">Brown bryozoan</name>
    <name type="synonym">Sertularia neritina</name>
    <dbReference type="NCBI Taxonomy" id="10212"/>
    <lineage>
        <taxon>Eukaryota</taxon>
        <taxon>Metazoa</taxon>
        <taxon>Spiralia</taxon>
        <taxon>Lophotrochozoa</taxon>
        <taxon>Bryozoa</taxon>
        <taxon>Gymnolaemata</taxon>
        <taxon>Cheilostomatida</taxon>
        <taxon>Flustrina</taxon>
        <taxon>Buguloidea</taxon>
        <taxon>Bugulidae</taxon>
        <taxon>Bugula</taxon>
    </lineage>
</organism>
<evidence type="ECO:0000313" key="7">
    <source>
        <dbReference type="EMBL" id="KAF6021715.1"/>
    </source>
</evidence>
<dbReference type="SUPFAM" id="SSF52047">
    <property type="entry name" value="RNI-like"/>
    <property type="match status" value="1"/>
</dbReference>
<keyword evidence="2 6" id="KW-0812">Transmembrane</keyword>
<evidence type="ECO:0000256" key="4">
    <source>
        <dbReference type="ARBA" id="ARBA00022989"/>
    </source>
</evidence>
<comment type="caution">
    <text evidence="7">The sequence shown here is derived from an EMBL/GenBank/DDBJ whole genome shotgun (WGS) entry which is preliminary data.</text>
</comment>
<dbReference type="PANTHER" id="PTHR24365">
    <property type="entry name" value="TOLL-LIKE RECEPTOR"/>
    <property type="match status" value="1"/>
</dbReference>
<protein>
    <recommendedName>
        <fullName evidence="9">TIR domain-containing protein</fullName>
    </recommendedName>
</protein>
<accession>A0A7J7J6R1</accession>
<evidence type="ECO:0000256" key="5">
    <source>
        <dbReference type="ARBA" id="ARBA00023136"/>
    </source>
</evidence>
<name>A0A7J7J6R1_BUGNE</name>
<dbReference type="SUPFAM" id="SSF52058">
    <property type="entry name" value="L domain-like"/>
    <property type="match status" value="2"/>
</dbReference>
<dbReference type="PROSITE" id="PS51450">
    <property type="entry name" value="LRR"/>
    <property type="match status" value="2"/>
</dbReference>
<proteinExistence type="predicted"/>
<keyword evidence="4 6" id="KW-1133">Transmembrane helix</keyword>
<gene>
    <name evidence="7" type="ORF">EB796_019980</name>
</gene>
<dbReference type="OrthoDB" id="1081807at2759"/>
<dbReference type="GO" id="GO:0007165">
    <property type="term" value="P:signal transduction"/>
    <property type="evidence" value="ECO:0007669"/>
    <property type="project" value="TreeGrafter"/>
</dbReference>
<sequence>MQKSMSLNQLIVGQLNVLSNHVVYNENYHIPSLKYIGLQSLTEPSCSQQYKTYLLNCNEDSYLFLEDDFYWDESNNPSFVPLPKLDFILKSGWGTWFELVLSLSSKAIQLSDIVGDIHSFAKSIGVTYVSAQDLSVTLDTLRNTLAVHSGKSETTSRITFVSPKVTTISMGHNNFQGDNWNYASNAINYPSSIEHIDMAYSNLGNNSCIYPYRINDLRTFLCTGCKTTQFFNIKQQKQLEFWKNKQSEVVQSNFVSSLEKLYLGNQKESISYLLDADFFSHHPNLTYLDLHGNELFGWNVTITKNPHLQHLNLQRNDINYIEKKFRKEFDMQHLQNGFTVDLTNNTVYCERNNSDALEYISWLLTSSAVICVKKLKCLHVNETIVTFYDKYYSTKDLIEEVEFSEDSITITSSTTTTSPNQLLKTVTAKLIAQSEKAVIFVTPDYMKDDVTKFEFELIKLKPSSELLVVTVGINCISQLDHLPKLLTDIIFQKKHICWPTGLHPELDGSLKAFVQEFIMELSASQPIYELFNSLGRQCAKPCEIERCTCGIPGVMDCSDSQITQFSVPPTLNTTGFRVLKLNHNHLNSIPDLSPFTYLESLDLSYNKISFIGPFVFASNTRLLHLNISFNNILFSNETISRDSFKGLTTLKTLRMKQKEGHKPTPGFDYSALAPLNNSLEELYLIGTPAFSSVFTEFHRLHTLSIGGPDCDIPELTDTSMSPLSSLPLKRFSARNCRVNSINQEFLKSFTNSLLRLDLSCNPLKKHLSKVVNGIANSKLHTLLLDKIYIPKNGTGFCWWDINNGDIIPLSTIPLQVLSMQANHIQTPETLNLRQYCQELLYLDISQNELNHSSLRVLGSKDQKLSSSVEALFNNTELQTPFIRYIAFRGMTKDYSCDGHNYYPDLLDCNQDSYLFTEDRFDWNVTHNPDIVDFHVLNEVMNHLKKKCSHDFATYISCLFKENVTHYATDYLRAQGIDYVSDEAVDFTVRYYWDRVHTLLSRGSNLRFVPAHLTTLAIDYNDFTLSEDVRRNEANALCSYIEMYLNNLETITLSYSQVGFISCRNITGFQYLSKLVCIDCSVVGWSRDFLTNFPVKTLVLPKNKLGEQLRNDITGELLGGASALEELQFGKQDGGILYISDFDFFSHHPNLTHLDLHGNELLSWNITISKNLKLNYLNLINNSIHYIEEEFRNEFDNQSLINNFVVDLTGNTVLCSSNESHVNYIHWLLTSPAIKCDSLFYCYGLDMTISDYYDSLAVSTSTDSSRGQSEQLVTISVSTAITAALILFLIAMMYFNWPSLLLRFYQTKILKEECKAFASHTNDFAPKLIELLSEIKCFNITITSSEISTLPGEMSRLATAKLIAQSGKSVIFVTPDYMKDDVTKFEFELIKLKPVSELIVVTVGISSVSQLDHLPKLLTRLIMDKKHLEWPVGVCSTSAGSHNKEGFIKTLVETLSNRSSEVSNWI</sequence>
<evidence type="ECO:0000313" key="8">
    <source>
        <dbReference type="Proteomes" id="UP000593567"/>
    </source>
</evidence>
<dbReference type="Pfam" id="PF13855">
    <property type="entry name" value="LRR_8"/>
    <property type="match status" value="1"/>
</dbReference>
<evidence type="ECO:0000256" key="1">
    <source>
        <dbReference type="ARBA" id="ARBA00004167"/>
    </source>
</evidence>
<dbReference type="Gene3D" id="3.40.50.10140">
    <property type="entry name" value="Toll/interleukin-1 receptor homology (TIR) domain"/>
    <property type="match status" value="1"/>
</dbReference>
<dbReference type="Proteomes" id="UP000593567">
    <property type="component" value="Unassembled WGS sequence"/>
</dbReference>